<dbReference type="STRING" id="456442.Mboo_1653"/>
<dbReference type="EMBL" id="CP000780">
    <property type="protein sequence ID" value="ABS56170.1"/>
    <property type="molecule type" value="Genomic_DNA"/>
</dbReference>
<evidence type="ECO:0000256" key="4">
    <source>
        <dbReference type="ARBA" id="ARBA00023136"/>
    </source>
</evidence>
<dbReference type="GO" id="GO:0012505">
    <property type="term" value="C:endomembrane system"/>
    <property type="evidence" value="ECO:0007669"/>
    <property type="project" value="UniProtKB-SubCell"/>
</dbReference>
<keyword evidence="7" id="KW-1185">Reference proteome</keyword>
<feature type="transmembrane region" description="Helical" evidence="5">
    <location>
        <begin position="204"/>
        <end position="223"/>
    </location>
</feature>
<keyword evidence="2 5" id="KW-0812">Transmembrane</keyword>
<dbReference type="RefSeq" id="WP_012107216.1">
    <property type="nucleotide sequence ID" value="NC_009712.1"/>
</dbReference>
<accession>A7I8V9</accession>
<gene>
    <name evidence="6" type="ordered locus">Mboo_1653</name>
</gene>
<organism evidence="6 7">
    <name type="scientific">Methanoregula boonei (strain DSM 21154 / JCM 14090 / 6A8)</name>
    <dbReference type="NCBI Taxonomy" id="456442"/>
    <lineage>
        <taxon>Archaea</taxon>
        <taxon>Methanobacteriati</taxon>
        <taxon>Methanobacteriota</taxon>
        <taxon>Stenosarchaea group</taxon>
        <taxon>Methanomicrobia</taxon>
        <taxon>Methanomicrobiales</taxon>
        <taxon>Methanoregulaceae</taxon>
        <taxon>Methanoregula</taxon>
    </lineage>
</organism>
<dbReference type="InterPro" id="IPR009078">
    <property type="entry name" value="Ferritin-like_SF"/>
</dbReference>
<evidence type="ECO:0000256" key="2">
    <source>
        <dbReference type="ARBA" id="ARBA00022692"/>
    </source>
</evidence>
<dbReference type="CDD" id="cd01044">
    <property type="entry name" value="Ferritin_CCC1_N"/>
    <property type="match status" value="1"/>
</dbReference>
<proteinExistence type="predicted"/>
<dbReference type="GeneID" id="5410562"/>
<name>A7I8V9_METB6</name>
<feature type="transmembrane region" description="Helical" evidence="5">
    <location>
        <begin position="229"/>
        <end position="253"/>
    </location>
</feature>
<evidence type="ECO:0000256" key="3">
    <source>
        <dbReference type="ARBA" id="ARBA00022989"/>
    </source>
</evidence>
<dbReference type="SUPFAM" id="SSF47240">
    <property type="entry name" value="Ferritin-like"/>
    <property type="match status" value="1"/>
</dbReference>
<dbReference type="InterPro" id="IPR039376">
    <property type="entry name" value="Ferritin_CCC1_N"/>
</dbReference>
<dbReference type="KEGG" id="mbn:Mboo_1653"/>
<dbReference type="eggNOG" id="arCOG01096">
    <property type="taxonomic scope" value="Archaea"/>
</dbReference>
<dbReference type="HOGENOM" id="CLU_065373_1_0_2"/>
<evidence type="ECO:0000256" key="1">
    <source>
        <dbReference type="ARBA" id="ARBA00004127"/>
    </source>
</evidence>
<evidence type="ECO:0000256" key="5">
    <source>
        <dbReference type="SAM" id="Phobius"/>
    </source>
</evidence>
<evidence type="ECO:0000313" key="6">
    <source>
        <dbReference type="EMBL" id="ABS56170.1"/>
    </source>
</evidence>
<comment type="subcellular location">
    <subcellularLocation>
        <location evidence="1">Endomembrane system</location>
        <topology evidence="1">Multi-pass membrane protein</topology>
    </subcellularLocation>
</comment>
<feature type="transmembrane region" description="Helical" evidence="5">
    <location>
        <begin position="265"/>
        <end position="287"/>
    </location>
</feature>
<evidence type="ECO:0008006" key="8">
    <source>
        <dbReference type="Google" id="ProtNLM"/>
    </source>
</evidence>
<reference evidence="7" key="1">
    <citation type="journal article" date="2015" name="Microbiology">
        <title>Genome of Methanoregula boonei 6A8 reveals adaptations to oligotrophic peatland environments.</title>
        <authorList>
            <person name="Braeuer S."/>
            <person name="Cadillo-Quiroz H."/>
            <person name="Kyrpides N."/>
            <person name="Woyke T."/>
            <person name="Goodwin L."/>
            <person name="Detter C."/>
            <person name="Podell S."/>
            <person name="Yavitt J.B."/>
            <person name="Zinder S.H."/>
        </authorList>
    </citation>
    <scope>NUCLEOTIDE SEQUENCE [LARGE SCALE GENOMIC DNA]</scope>
    <source>
        <strain evidence="7">DSM 21154 / JCM 14090 / 6A8</strain>
    </source>
</reference>
<dbReference type="InterPro" id="IPR008217">
    <property type="entry name" value="Ccc1_fam"/>
</dbReference>
<dbReference type="OrthoDB" id="42847at2157"/>
<evidence type="ECO:0000313" key="7">
    <source>
        <dbReference type="Proteomes" id="UP000002408"/>
    </source>
</evidence>
<keyword evidence="4 5" id="KW-0472">Membrane</keyword>
<protein>
    <recommendedName>
        <fullName evidence="8">Rubrerythrin diiron-binding domain-containing protein</fullName>
    </recommendedName>
</protein>
<dbReference type="AlphaFoldDB" id="A7I8V9"/>
<keyword evidence="3 5" id="KW-1133">Transmembrane helix</keyword>
<feature type="transmembrane region" description="Helical" evidence="5">
    <location>
        <begin position="166"/>
        <end position="184"/>
    </location>
</feature>
<dbReference type="Proteomes" id="UP000002408">
    <property type="component" value="Chromosome"/>
</dbReference>
<dbReference type="GO" id="GO:0030026">
    <property type="term" value="P:intracellular manganese ion homeostasis"/>
    <property type="evidence" value="ECO:0007669"/>
    <property type="project" value="InterPro"/>
</dbReference>
<dbReference type="CDD" id="cd02431">
    <property type="entry name" value="Ferritin_CCC1_C"/>
    <property type="match status" value="1"/>
</dbReference>
<dbReference type="Pfam" id="PF01988">
    <property type="entry name" value="VIT1"/>
    <property type="match status" value="1"/>
</dbReference>
<sequence length="291" mass="31969">MTLTAPSLARIARLQRNEITEHHIYQRIAQVTPDPHNREVLLRIAGEEIRHYATWKHYTGRDIAPNLLRIWFYYLIARLLGMTFAIKLMEGVEQGAQIGDPALLSAIPELPAMLADEAKHERELIALIDEERLKYVGSVVLGLNDALVEFTGTLAGLTFAIQDSRIIAVAGLITGVAASLSMAASEYLSQRSDESAGTSPKKAAFYTGITYIATVALLILPFLLLASPYVALVFTLVGAVLVIFVFTFYIAVAKDLPFWRRFAEMAAISLGIAAISFVIGLLIRVLLNVNV</sequence>
<dbReference type="GO" id="GO:0005384">
    <property type="term" value="F:manganese ion transmembrane transporter activity"/>
    <property type="evidence" value="ECO:0007669"/>
    <property type="project" value="InterPro"/>
</dbReference>